<dbReference type="Proteomes" id="UP000015453">
    <property type="component" value="Unassembled WGS sequence"/>
</dbReference>
<feature type="transmembrane region" description="Helical" evidence="8">
    <location>
        <begin position="41"/>
        <end position="62"/>
    </location>
</feature>
<evidence type="ECO:0000256" key="5">
    <source>
        <dbReference type="ARBA" id="ARBA00022692"/>
    </source>
</evidence>
<comment type="subcellular location">
    <subcellularLocation>
        <location evidence="1 8">Cell membrane</location>
        <topology evidence="1 8">Multi-pass membrane protein</topology>
    </subcellularLocation>
</comment>
<organism evidence="10 11">
    <name type="scientific">Genlisea aurea</name>
    <dbReference type="NCBI Taxonomy" id="192259"/>
    <lineage>
        <taxon>Eukaryota</taxon>
        <taxon>Viridiplantae</taxon>
        <taxon>Streptophyta</taxon>
        <taxon>Embryophyta</taxon>
        <taxon>Tracheophyta</taxon>
        <taxon>Spermatophyta</taxon>
        <taxon>Magnoliopsida</taxon>
        <taxon>eudicotyledons</taxon>
        <taxon>Gunneridae</taxon>
        <taxon>Pentapetalae</taxon>
        <taxon>asterids</taxon>
        <taxon>lamiids</taxon>
        <taxon>Lamiales</taxon>
        <taxon>Lentibulariaceae</taxon>
        <taxon>Genlisea</taxon>
    </lineage>
</organism>
<dbReference type="InterPro" id="IPR006459">
    <property type="entry name" value="CASP/CASPL"/>
</dbReference>
<sequence>FVVAVNVLGAAYSALQLARLSKGSPVLNKPLAWTIFSSDQVLAYLMFSAVAASIPSAVYAQYGEPQLQWMKTCNLYRNFCNRMGEGMVGSVVVCMSMIGLSGLSSFTLFRLYNGGAGK</sequence>
<evidence type="ECO:0000256" key="6">
    <source>
        <dbReference type="ARBA" id="ARBA00022989"/>
    </source>
</evidence>
<keyword evidence="5 8" id="KW-0812">Transmembrane</keyword>
<evidence type="ECO:0000256" key="7">
    <source>
        <dbReference type="ARBA" id="ARBA00023136"/>
    </source>
</evidence>
<dbReference type="PANTHER" id="PTHR33573:SF64">
    <property type="entry name" value="CASP-LIKE PROTEIN 2B1"/>
    <property type="match status" value="1"/>
</dbReference>
<evidence type="ECO:0000256" key="4">
    <source>
        <dbReference type="ARBA" id="ARBA00022475"/>
    </source>
</evidence>
<protein>
    <recommendedName>
        <fullName evidence="8">CASP-like protein</fullName>
    </recommendedName>
</protein>
<evidence type="ECO:0000259" key="9">
    <source>
        <dbReference type="Pfam" id="PF04535"/>
    </source>
</evidence>
<reference evidence="10 11" key="1">
    <citation type="journal article" date="2013" name="BMC Genomics">
        <title>The miniature genome of a carnivorous plant Genlisea aurea contains a low number of genes and short non-coding sequences.</title>
        <authorList>
            <person name="Leushkin E.V."/>
            <person name="Sutormin R.A."/>
            <person name="Nabieva E.R."/>
            <person name="Penin A.A."/>
            <person name="Kondrashov A.S."/>
            <person name="Logacheva M.D."/>
        </authorList>
    </citation>
    <scope>NUCLEOTIDE SEQUENCE [LARGE SCALE GENOMIC DNA]</scope>
</reference>
<dbReference type="GO" id="GO:0005886">
    <property type="term" value="C:plasma membrane"/>
    <property type="evidence" value="ECO:0007669"/>
    <property type="project" value="UniProtKB-SubCell"/>
</dbReference>
<feature type="non-terminal residue" evidence="10">
    <location>
        <position position="118"/>
    </location>
</feature>
<feature type="non-terminal residue" evidence="10">
    <location>
        <position position="1"/>
    </location>
</feature>
<proteinExistence type="inferred from homology"/>
<keyword evidence="11" id="KW-1185">Reference proteome</keyword>
<comment type="subunit">
    <text evidence="3 8">Homodimer and heterodimers.</text>
</comment>
<keyword evidence="4 8" id="KW-1003">Cell membrane</keyword>
<comment type="caution">
    <text evidence="8">Lacks conserved residue(s) required for the propagation of feature annotation.</text>
</comment>
<name>S8CT81_9LAMI</name>
<evidence type="ECO:0000256" key="8">
    <source>
        <dbReference type="RuleBase" id="RU361233"/>
    </source>
</evidence>
<gene>
    <name evidence="10" type="ORF">M569_04716</name>
</gene>
<feature type="domain" description="Casparian strip membrane protein" evidence="9">
    <location>
        <begin position="1"/>
        <end position="94"/>
    </location>
</feature>
<evidence type="ECO:0000256" key="3">
    <source>
        <dbReference type="ARBA" id="ARBA00011489"/>
    </source>
</evidence>
<evidence type="ECO:0000313" key="11">
    <source>
        <dbReference type="Proteomes" id="UP000015453"/>
    </source>
</evidence>
<comment type="similarity">
    <text evidence="2 8">Belongs to the Casparian strip membrane proteins (CASP) family.</text>
</comment>
<dbReference type="InterPro" id="IPR006702">
    <property type="entry name" value="CASP_dom"/>
</dbReference>
<dbReference type="NCBIfam" id="TIGR01569">
    <property type="entry name" value="A_tha_TIGR01569"/>
    <property type="match status" value="1"/>
</dbReference>
<dbReference type="Pfam" id="PF04535">
    <property type="entry name" value="CASP_dom"/>
    <property type="match status" value="1"/>
</dbReference>
<evidence type="ECO:0000313" key="10">
    <source>
        <dbReference type="EMBL" id="EPS70050.1"/>
    </source>
</evidence>
<feature type="transmembrane region" description="Helical" evidence="8">
    <location>
        <begin position="87"/>
        <end position="112"/>
    </location>
</feature>
<dbReference type="PANTHER" id="PTHR33573">
    <property type="entry name" value="CASP-LIKE PROTEIN 4A4"/>
    <property type="match status" value="1"/>
</dbReference>
<evidence type="ECO:0000256" key="1">
    <source>
        <dbReference type="ARBA" id="ARBA00004651"/>
    </source>
</evidence>
<dbReference type="OrthoDB" id="689701at2759"/>
<keyword evidence="6 8" id="KW-1133">Transmembrane helix</keyword>
<comment type="caution">
    <text evidence="10">The sequence shown here is derived from an EMBL/GenBank/DDBJ whole genome shotgun (WGS) entry which is preliminary data.</text>
</comment>
<keyword evidence="7 8" id="KW-0472">Membrane</keyword>
<dbReference type="AlphaFoldDB" id="S8CT81"/>
<dbReference type="EMBL" id="AUSU01001845">
    <property type="protein sequence ID" value="EPS70050.1"/>
    <property type="molecule type" value="Genomic_DNA"/>
</dbReference>
<evidence type="ECO:0000256" key="2">
    <source>
        <dbReference type="ARBA" id="ARBA00007651"/>
    </source>
</evidence>
<accession>S8CT81</accession>